<evidence type="ECO:0000256" key="4">
    <source>
        <dbReference type="ARBA" id="ARBA00012784"/>
    </source>
</evidence>
<sequence length="584" mass="66273">MNGDATPERKSASIGHLHSPEAPYEERAFEISIPDRKSASVKSFFKNREALIAKEKSQRSDHEFRQNLSPIAQKACLLAGELRARELEAFWSTAQNSELEKQELFPGMIFNLAKSHMEKTSLWKICQKMPKGALLHCHLGAMVDLEWVIETAIETEGVCICLLGGGLVSKDDVRAKADVRILFQKNGNADGSSIWKKGYVSETWVSLKSASERFPNGGREGFVQWLKSRCTITQEDNVAHHLGVDDIWRKLQGAFQTIAPIEFYEPITRGFIRRFLQTVKEDGVKWVEMRGMNRNFRLEGEHEHTERRLDLVRVIDEEINTFVKSEEGKGFWGVRLIWDTLRSFNTKTIIEDMKFCIQAKKSYPHLISGYDLVGPEDDGRTLRDLTPELMWFQDECAKEGVNIPFFFHAGECVGDGNSTDQNLFDAILFGSRRIGHGFSLYKHPLLIDMVKEKKILIESCPISNEVLRYTASIMSHPLPALLARGVPASLSNDDPALMGHDTSGMTHDFWQAIQGWENLGLAGLGSLAQNSVKWSNFENQDTQTWLDDISAGVNGTGIRAKRIREWNKEWEQFCLWIVDEFGSL</sequence>
<comment type="cofactor">
    <cofactor evidence="1">
        <name>Zn(2+)</name>
        <dbReference type="ChEBI" id="CHEBI:29105"/>
    </cofactor>
</comment>
<dbReference type="EC" id="3.5.4.4" evidence="4"/>
<evidence type="ECO:0000256" key="7">
    <source>
        <dbReference type="ARBA" id="ARBA00022729"/>
    </source>
</evidence>
<dbReference type="InterPro" id="IPR032466">
    <property type="entry name" value="Metal_Hydrolase"/>
</dbReference>
<feature type="domain" description="Adenosine deaminase" evidence="11">
    <location>
        <begin position="273"/>
        <end position="549"/>
    </location>
</feature>
<comment type="catalytic activity">
    <reaction evidence="9">
        <text>adenosine + H2O + H(+) = inosine + NH4(+)</text>
        <dbReference type="Rhea" id="RHEA:24408"/>
        <dbReference type="ChEBI" id="CHEBI:15377"/>
        <dbReference type="ChEBI" id="CHEBI:15378"/>
        <dbReference type="ChEBI" id="CHEBI:16335"/>
        <dbReference type="ChEBI" id="CHEBI:17596"/>
        <dbReference type="ChEBI" id="CHEBI:28938"/>
        <dbReference type="EC" id="3.5.4.4"/>
    </reaction>
</comment>
<dbReference type="InterPro" id="IPR001365">
    <property type="entry name" value="A_deaminase_dom"/>
</dbReference>
<comment type="subcellular location">
    <subcellularLocation>
        <location evidence="2">Secreted</location>
    </subcellularLocation>
</comment>
<dbReference type="GO" id="GO:0046103">
    <property type="term" value="P:inosine biosynthetic process"/>
    <property type="evidence" value="ECO:0007669"/>
    <property type="project" value="TreeGrafter"/>
</dbReference>
<reference evidence="12 13" key="1">
    <citation type="submission" date="2016-04" db="EMBL/GenBank/DDBJ databases">
        <title>A degradative enzymes factory behind the ericoid mycorrhizal symbiosis.</title>
        <authorList>
            <consortium name="DOE Joint Genome Institute"/>
            <person name="Martino E."/>
            <person name="Morin E."/>
            <person name="Grelet G."/>
            <person name="Kuo A."/>
            <person name="Kohler A."/>
            <person name="Daghino S."/>
            <person name="Barry K."/>
            <person name="Choi C."/>
            <person name="Cichocki N."/>
            <person name="Clum A."/>
            <person name="Copeland A."/>
            <person name="Hainaut M."/>
            <person name="Haridas S."/>
            <person name="Labutti K."/>
            <person name="Lindquist E."/>
            <person name="Lipzen A."/>
            <person name="Khouja H.-R."/>
            <person name="Murat C."/>
            <person name="Ohm R."/>
            <person name="Olson A."/>
            <person name="Spatafora J."/>
            <person name="Veneault-Fourrey C."/>
            <person name="Henrissat B."/>
            <person name="Grigoriev I."/>
            <person name="Martin F."/>
            <person name="Perotto S."/>
        </authorList>
    </citation>
    <scope>NUCLEOTIDE SEQUENCE [LARGE SCALE GENOMIC DNA]</scope>
    <source>
        <strain evidence="12 13">E</strain>
    </source>
</reference>
<name>A0A2J6SFA7_9HELO</name>
<dbReference type="GO" id="GO:0046872">
    <property type="term" value="F:metal ion binding"/>
    <property type="evidence" value="ECO:0007669"/>
    <property type="project" value="UniProtKB-KW"/>
</dbReference>
<evidence type="ECO:0000256" key="10">
    <source>
        <dbReference type="SAM" id="MobiDB-lite"/>
    </source>
</evidence>
<organism evidence="12 13">
    <name type="scientific">Hyaloscypha bicolor E</name>
    <dbReference type="NCBI Taxonomy" id="1095630"/>
    <lineage>
        <taxon>Eukaryota</taxon>
        <taxon>Fungi</taxon>
        <taxon>Dikarya</taxon>
        <taxon>Ascomycota</taxon>
        <taxon>Pezizomycotina</taxon>
        <taxon>Leotiomycetes</taxon>
        <taxon>Helotiales</taxon>
        <taxon>Hyaloscyphaceae</taxon>
        <taxon>Hyaloscypha</taxon>
        <taxon>Hyaloscypha bicolor</taxon>
    </lineage>
</organism>
<keyword evidence="7" id="KW-0732">Signal</keyword>
<dbReference type="Proteomes" id="UP000235371">
    <property type="component" value="Unassembled WGS sequence"/>
</dbReference>
<dbReference type="GO" id="GO:0006154">
    <property type="term" value="P:adenosine catabolic process"/>
    <property type="evidence" value="ECO:0007669"/>
    <property type="project" value="TreeGrafter"/>
</dbReference>
<evidence type="ECO:0000256" key="9">
    <source>
        <dbReference type="ARBA" id="ARBA00047764"/>
    </source>
</evidence>
<evidence type="ECO:0000256" key="1">
    <source>
        <dbReference type="ARBA" id="ARBA00001947"/>
    </source>
</evidence>
<dbReference type="FunFam" id="3.20.20.140:FF:000017">
    <property type="entry name" value="Adenosine deaminase 2"/>
    <property type="match status" value="1"/>
</dbReference>
<keyword evidence="13" id="KW-1185">Reference proteome</keyword>
<evidence type="ECO:0000256" key="2">
    <source>
        <dbReference type="ARBA" id="ARBA00004613"/>
    </source>
</evidence>
<evidence type="ECO:0000313" key="12">
    <source>
        <dbReference type="EMBL" id="PMD49433.1"/>
    </source>
</evidence>
<dbReference type="GeneID" id="36584559"/>
<evidence type="ECO:0000256" key="6">
    <source>
        <dbReference type="ARBA" id="ARBA00022723"/>
    </source>
</evidence>
<dbReference type="AlphaFoldDB" id="A0A2J6SFA7"/>
<evidence type="ECO:0000256" key="3">
    <source>
        <dbReference type="ARBA" id="ARBA00006083"/>
    </source>
</evidence>
<dbReference type="InParanoid" id="A0A2J6SFA7"/>
<dbReference type="OrthoDB" id="7202371at2759"/>
<dbReference type="RefSeq" id="XP_024726337.1">
    <property type="nucleotide sequence ID" value="XM_024876480.1"/>
</dbReference>
<feature type="region of interest" description="Disordered" evidence="10">
    <location>
        <begin position="1"/>
        <end position="21"/>
    </location>
</feature>
<dbReference type="PANTHER" id="PTHR11409">
    <property type="entry name" value="ADENOSINE DEAMINASE"/>
    <property type="match status" value="1"/>
</dbReference>
<keyword evidence="6" id="KW-0479">Metal-binding</keyword>
<protein>
    <recommendedName>
        <fullName evidence="4">adenosine deaminase</fullName>
        <ecNumber evidence="4">3.5.4.4</ecNumber>
    </recommendedName>
</protein>
<feature type="compositionally biased region" description="Basic and acidic residues" evidence="10">
    <location>
        <begin position="1"/>
        <end position="11"/>
    </location>
</feature>
<dbReference type="EMBL" id="KZ613921">
    <property type="protein sequence ID" value="PMD49433.1"/>
    <property type="molecule type" value="Genomic_DNA"/>
</dbReference>
<dbReference type="STRING" id="1095630.A0A2J6SFA7"/>
<evidence type="ECO:0000259" key="11">
    <source>
        <dbReference type="Pfam" id="PF00962"/>
    </source>
</evidence>
<accession>A0A2J6SFA7</accession>
<dbReference type="SUPFAM" id="SSF51556">
    <property type="entry name" value="Metallo-dependent hydrolases"/>
    <property type="match status" value="1"/>
</dbReference>
<evidence type="ECO:0000256" key="5">
    <source>
        <dbReference type="ARBA" id="ARBA00022525"/>
    </source>
</evidence>
<dbReference type="InterPro" id="IPR006330">
    <property type="entry name" value="Ado/ade_deaminase"/>
</dbReference>
<proteinExistence type="inferred from homology"/>
<dbReference type="Gene3D" id="3.20.20.140">
    <property type="entry name" value="Metal-dependent hydrolases"/>
    <property type="match status" value="1"/>
</dbReference>
<evidence type="ECO:0000313" key="13">
    <source>
        <dbReference type="Proteomes" id="UP000235371"/>
    </source>
</evidence>
<dbReference type="PANTHER" id="PTHR11409:SF39">
    <property type="entry name" value="ADENOSINE DEAMINASE 2"/>
    <property type="match status" value="1"/>
</dbReference>
<comment type="similarity">
    <text evidence="3">Belongs to the metallo-dependent hydrolases superfamily. Adenosine and AMP deaminases family. ADGF subfamily.</text>
</comment>
<dbReference type="GO" id="GO:0004000">
    <property type="term" value="F:adenosine deaminase activity"/>
    <property type="evidence" value="ECO:0007669"/>
    <property type="project" value="TreeGrafter"/>
</dbReference>
<dbReference type="Pfam" id="PF00962">
    <property type="entry name" value="A_deaminase"/>
    <property type="match status" value="1"/>
</dbReference>
<evidence type="ECO:0000256" key="8">
    <source>
        <dbReference type="ARBA" id="ARBA00022801"/>
    </source>
</evidence>
<keyword evidence="8 12" id="KW-0378">Hydrolase</keyword>
<dbReference type="GO" id="GO:0005576">
    <property type="term" value="C:extracellular region"/>
    <property type="evidence" value="ECO:0007669"/>
    <property type="project" value="UniProtKB-SubCell"/>
</dbReference>
<keyword evidence="5" id="KW-0964">Secreted</keyword>
<gene>
    <name evidence="12" type="ORF">K444DRAFT_549749</name>
</gene>